<dbReference type="PROSITE" id="PS50178">
    <property type="entry name" value="ZF_FYVE"/>
    <property type="match status" value="1"/>
</dbReference>
<dbReference type="SUPFAM" id="SSF48371">
    <property type="entry name" value="ARM repeat"/>
    <property type="match status" value="1"/>
</dbReference>
<evidence type="ECO:0000256" key="5">
    <source>
        <dbReference type="ARBA" id="ARBA00022833"/>
    </source>
</evidence>
<dbReference type="InterPro" id="IPR017455">
    <property type="entry name" value="Znf_FYVE-rel"/>
</dbReference>
<dbReference type="Gene3D" id="1.25.10.10">
    <property type="entry name" value="Leucine-rich Repeat Variant"/>
    <property type="match status" value="2"/>
</dbReference>
<evidence type="ECO:0000313" key="11">
    <source>
        <dbReference type="EMBL" id="GAQ83265.1"/>
    </source>
</evidence>
<feature type="region of interest" description="Disordered" evidence="8">
    <location>
        <begin position="621"/>
        <end position="642"/>
    </location>
</feature>
<feature type="region of interest" description="Disordered" evidence="8">
    <location>
        <begin position="1972"/>
        <end position="1993"/>
    </location>
</feature>
<feature type="region of interest" description="Disordered" evidence="8">
    <location>
        <begin position="2594"/>
        <end position="2676"/>
    </location>
</feature>
<dbReference type="CDD" id="cd06071">
    <property type="entry name" value="Beach"/>
    <property type="match status" value="1"/>
</dbReference>
<dbReference type="Proteomes" id="UP000054558">
    <property type="component" value="Unassembled WGS sequence"/>
</dbReference>
<dbReference type="InterPro" id="IPR001680">
    <property type="entry name" value="WD40_rpt"/>
</dbReference>
<proteinExistence type="predicted"/>
<dbReference type="Gene3D" id="2.130.10.10">
    <property type="entry name" value="YVTN repeat-like/Quinoprotein amine dehydrogenase"/>
    <property type="match status" value="1"/>
</dbReference>
<feature type="region of interest" description="Disordered" evidence="8">
    <location>
        <begin position="406"/>
        <end position="464"/>
    </location>
</feature>
<evidence type="ECO:0000256" key="1">
    <source>
        <dbReference type="ARBA" id="ARBA00022574"/>
    </source>
</evidence>
<feature type="region of interest" description="Disordered" evidence="8">
    <location>
        <begin position="83"/>
        <end position="112"/>
    </location>
</feature>
<dbReference type="EMBL" id="DF237090">
    <property type="protein sequence ID" value="GAQ83265.1"/>
    <property type="molecule type" value="Genomic_DNA"/>
</dbReference>
<reference evidence="11 12" key="1">
    <citation type="journal article" date="2014" name="Nat. Commun.">
        <title>Klebsormidium flaccidum genome reveals primary factors for plant terrestrial adaptation.</title>
        <authorList>
            <person name="Hori K."/>
            <person name="Maruyama F."/>
            <person name="Fujisawa T."/>
            <person name="Togashi T."/>
            <person name="Yamamoto N."/>
            <person name="Seo M."/>
            <person name="Sato S."/>
            <person name="Yamada T."/>
            <person name="Mori H."/>
            <person name="Tajima N."/>
            <person name="Moriyama T."/>
            <person name="Ikeuchi M."/>
            <person name="Watanabe M."/>
            <person name="Wada H."/>
            <person name="Kobayashi K."/>
            <person name="Saito M."/>
            <person name="Masuda T."/>
            <person name="Sasaki-Sekimoto Y."/>
            <person name="Mashiguchi K."/>
            <person name="Awai K."/>
            <person name="Shimojima M."/>
            <person name="Masuda S."/>
            <person name="Iwai M."/>
            <person name="Nobusawa T."/>
            <person name="Narise T."/>
            <person name="Kondo S."/>
            <person name="Saito H."/>
            <person name="Sato R."/>
            <person name="Murakawa M."/>
            <person name="Ihara Y."/>
            <person name="Oshima-Yamada Y."/>
            <person name="Ohtaka K."/>
            <person name="Satoh M."/>
            <person name="Sonobe K."/>
            <person name="Ishii M."/>
            <person name="Ohtani R."/>
            <person name="Kanamori-Sato M."/>
            <person name="Honoki R."/>
            <person name="Miyazaki D."/>
            <person name="Mochizuki H."/>
            <person name="Umetsu J."/>
            <person name="Higashi K."/>
            <person name="Shibata D."/>
            <person name="Kamiya Y."/>
            <person name="Sato N."/>
            <person name="Nakamura Y."/>
            <person name="Tabata S."/>
            <person name="Ida S."/>
            <person name="Kurokawa K."/>
            <person name="Ohta H."/>
        </authorList>
    </citation>
    <scope>NUCLEOTIDE SEQUENCE [LARGE SCALE GENOMIC DNA]</scope>
    <source>
        <strain evidence="11 12">NIES-2285</strain>
    </source>
</reference>
<evidence type="ECO:0000313" key="12">
    <source>
        <dbReference type="Proteomes" id="UP000054558"/>
    </source>
</evidence>
<feature type="compositionally biased region" description="Acidic residues" evidence="8">
    <location>
        <begin position="3489"/>
        <end position="3499"/>
    </location>
</feature>
<feature type="repeat" description="WD" evidence="7">
    <location>
        <begin position="3244"/>
        <end position="3278"/>
    </location>
</feature>
<dbReference type="InterPro" id="IPR016024">
    <property type="entry name" value="ARM-type_fold"/>
</dbReference>
<keyword evidence="4 6" id="KW-0863">Zinc-finger</keyword>
<keyword evidence="2" id="KW-0479">Metal-binding</keyword>
<feature type="region of interest" description="Disordered" evidence="8">
    <location>
        <begin position="360"/>
        <end position="382"/>
    </location>
</feature>
<feature type="region of interest" description="Disordered" evidence="8">
    <location>
        <begin position="2015"/>
        <end position="2051"/>
    </location>
</feature>
<dbReference type="OrthoDB" id="26681at2759"/>
<name>A0A0U9HMD3_KLENI</name>
<gene>
    <name evidence="11" type="ORF">KFL_001410225</name>
</gene>
<feature type="compositionally biased region" description="Polar residues" evidence="8">
    <location>
        <begin position="2031"/>
        <end position="2041"/>
    </location>
</feature>
<dbReference type="Pfam" id="PF00400">
    <property type="entry name" value="WD40"/>
    <property type="match status" value="2"/>
</dbReference>
<dbReference type="Pfam" id="PF02138">
    <property type="entry name" value="Beach"/>
    <property type="match status" value="1"/>
</dbReference>
<dbReference type="PROSITE" id="PS50197">
    <property type="entry name" value="BEACH"/>
    <property type="match status" value="1"/>
</dbReference>
<sequence>MVGRRFVSEIEQLRKGGPEGPLDGEDVLDFLAGSGEDSQVALGPNLLSALEALVAPPVDGGPLVDAGLLSCLVTVLYRFLSPANPPDAGSEPPPGNKSGRKSRGNNPEGLEGLAKRVDDRRKRLSVEGSIVHIMKALAQHPSAAQSLVEDHSLQLLFCIVAIDMGATGDVAPEEVGSPTKGERIKPQLHKAQLRRHAMQVVHLLLASDGGAMPPYLRKHRLIERLVTVVKEFDPATSDPAFAIGAVSLLVECIRLSSRPGSTVILREDFQAADGYRWIARLALKLTEVKADPGPQPFLPDTSATPQAKPGKRNLTGKLGAMVANLKHHGSKTEAAPAEATPAELASETIQAAAKRLSLGGAEAPVEGTSPSVIEPEAKPEKPALSVPLSRLLDLIIELAQIATKPEDDPASIVSPGAHRRTSSSGGKRLPSSTPPRGLPGAPAKSPPHRSFMPTWALSSPSSSSNNLLAEASRASGRLKDRKAAQLLQEIFLETPDLGLRLEILERLLGLISGVAENKEVLEELRTLPVLVKGVPEYPGVLQEELLAVLEYAGTLAGLSIEQELLSLVFFLQGPSVAPLGERFLATCVRLLRFDPQYAATLRDCGLLDVLIEDLRNCGAGDTAGHGPDGEKPSPEAESVNKSPGAVSLFAGGELQTETTWEALVSILRGSPENQKVFRKAGGFEVLLPLLGKPEALRGGALRLMGCLVSEDRECAHTDELGGLINVARTGHVHQKGAHEGGVPVQVTWQGRLEALQVLRGVLVENESAREAFRNLEGFSLPLALLVGLRRDEGAGTPRAGGRASAGEGEVLLKRFERQRSELHPNLKLCLFEALLQVLIAAVKGNSKNRQALSEGVGSLSLREALSMAGLISPESEARIVDLFFALALETEVGTLEGHEDGQDVGLEERRGSHQRASSSGFDEGHSRRASLDGAPASRRSSLGKEGWGPGASDPGSILNPSAIKGLILSLSLFSEAVQKQVLGRTKELALKGPRNREVLCAAGLFGLLLDDAKAKLHANPVSDLLILELELAEILGAFRLSPTELRSLLALVKPSADPRTSAVFLPMVERMAKSTAVGDTKQHAQNPSLAPFLDFSLGGVGHACVRTPLHERAWPHSTGYSFACWVKFQNLRQTVARTVRTGRATQSPVDAPCLRLFTVGPADEKGPPYLEVAIECSGLLVLTAGPKERLVFTDFTFEEDSWYHIAVVHNRPSALAGLFQSSVASLFVDGVGRQMGKLAAAAVPPGRPLLATLGTPPGATLAPGTLTWQLGGTYFLEEVVPPAAVFFMYALGRGYRGLFQDITLPEFLPQEVAGGITLKVMQSLEELAANPSMERTASGFGSLGEAKEQVAVEMVWDKEAAGVALAQLAARHIVFAFDGSQEEGPEAGQWAAVEVVNLVDAHSSAASISGSDLPRSARLLGNVQVCRPCSLADSVRHAGGVSLLLALIQTATTPATLRLALSLLVSAVRHNPKNAHDMARLRGYHLLAVFLRQHIDMVGHSELDLLLQLAGTDGTTGLFHHRQAFGGVDDQGGAMHTVVLTDPPLVEDVLLDWTVWVAAPVPLQLAVLDFLESLAGHSAFKRHNMAALRRMDVFQHLLVTLHRGDVTEPVLQKAVRLLGLFIEDGKHPGELKAVADFVVSTFRQGQALEGVEYGEPRKPSTPLFVPGRAGRESDGYEVLVRNMVLDKLLDLQVKLRGEEELDLWGKIVGSRVVTFLLDEDVHPSTLCLVLTMLAYSISANPASAAKFRASGGFQSITHVLPSFFDEPEVYAILLKLALGRPVYPRQPAMGLEDFYALIPTGDGQDPVHFPELLEIIGSLFKAAFDAHDPHPIAPAGESSNHKLVAPGVENGGTDLSPRTTDSRGSTPEELATGLMQWLVKLAQRSGPLSQACRRQEFLEGYVELFFSCVRSHALDMAPSAPLPYVAMDLDTGKPAQLDVDVSEYASFSTLPKSLDGSSDYLDLSFRSPLGGPAEGDHSSYASGSTFAHDTGDDRRGLAIRTAPRTMADVAAEGFLDGASSTGTRTPAGGTPKTSGVQSPIMISSPAHPSSPYAKGGSFNGDLEIEAAMPHGLLTDALLQAAEQSPGAQAVLDLLAVVLADALVEQSRSSGLLDTVLDAVPLDIAPATAIVFHGLCLQRLIAALSLRFEDVPASDKSKWAHNLEALSWLLVDRFHLGAFAGGKTDVAIVEFLLERLRAANVDGKVEEATVAGGSSLRLLALPKAKGAQVEPHVVALLKNLNRMIMYTFLPAAFRNKTGAGDKDGAGWTVDKAVGLLLADKKLVLCQSNVDAELMACLAYNLNEMLLADHEEERTRAIAAWKVLLLQKWGALEELLTVRSPAKGVPPLDVLRGGIDLLLTNEPGDFFQWLSDHDEDVRKVLSGKAASEWAEYVATAVKFPAQRGHTLELKRRKEMGRRMKERAKSTAKFEEQALERRLTLGSVRLGVGASLRLLRQDKYGWVLHAEREWGARLESLVHERAIWGILPGKETAAVQWQLDPTEGPYRMRKKLQRVPALVDFTGWAEEVTSANDAVTPAGESVTSAGEAGTPAGDVAAKEGEQAAGEGLQSKEIGGIEYFHKFSVAGAASMRRASLLSENGVEEEDEQEDAETASAYSAATSKSRPNTADSGAPPQERLKIRVPEGHTASDLSARSLDSSPRRSSAHESEADEAAVDEDLEGFEDLDDGEHLIRPYLEPRERIKGRYNCERVVGLDKRDGVFLIGDLCLYIIEGYFINGEGRICEKRSEDQTSVLDRALGVGKEALHGWGKKHRNSVHSVKNTPRGGAAAAKSDSPEAGGWQEAARCFMGGHFWALGGGVERGRRRQLPCAERDDVFKQLLAHNIPRANTHVSDLLGATISGGARAEAGEPGRLFKIMARSFSKRWVAGEISNFQYLMHLNTLAGRGYNDLTQYPVFPWVLADYESAELDLSNPATFRRLDRPMGALDPDREEEFQKRFENWEDPDIPPFHYGSHYSSAGTVLYYLVRLPPFNVLNQQLQGGKFDHADRMFVSLRDTWRGASQGNTADVKELTPEFFYMPEFLENRSRLDLGAKQSGEKVDTVKLPPWAHGSAREFVRKHREALESAYVSEHLHHWVDLIFGYQQQGKAAEEATNVFFYLTYEGAVDIDAVTDPAMRASILAQINYFGQTPRQLFQKPHGKRKAAHVAPPVHALKHYDLLVAQELKDAASGKGAISQLVFDKERLYAVGAGCALRPPSYSKYFCWRFPDKSVRIIAYDGEKLQSTHEALHDAGPVLSGAISKDGRVFVTGGSDGVIRVWHMRKDAPRGQRRLILQEALCAHTGGVTCLAICQTYGVIVSGSEDKTVVVCDLNTLRFVRQLAELQHAVTTVHVDDLTGEIVTGAGGVLCVWSVNGDCLAAHGEKGDTCQPGEEVLSVTTPHGHADGSIKLWGLEHRVVAAQLEQGARKVSRERRSLSMNVSALQHAAQAVAAVDKSSTFTDFASAALQTPQPPPSPSVTIEDLLKDHIMKPVSEEGDTASEDETPEKRDPLGVVLHAPRRRSSDHEPKQGASPRVHGGPEYRLVLKKVLTWHSAGVSAVCVAPSLKALFSGDRAGRVVCWALPEDGLRDHFQEDSSVTACSACKRRFALVERRHHCCNCGRVLCAKCCSRKVPLEDLGYFTPVRVCQDCYELRVRGTSKVEGPPLVGPASIPKPSAKPVGLEGAGKRSKSPKKHSVLEKIGSTRW</sequence>
<dbReference type="InterPro" id="IPR013083">
    <property type="entry name" value="Znf_RING/FYVE/PHD"/>
</dbReference>
<dbReference type="SMART" id="SM00320">
    <property type="entry name" value="WD40"/>
    <property type="match status" value="4"/>
</dbReference>
<evidence type="ECO:0000256" key="6">
    <source>
        <dbReference type="PROSITE-ProRule" id="PRU00091"/>
    </source>
</evidence>
<dbReference type="SUPFAM" id="SSF81837">
    <property type="entry name" value="BEACH domain"/>
    <property type="match status" value="1"/>
</dbReference>
<dbReference type="InterPro" id="IPR011989">
    <property type="entry name" value="ARM-like"/>
</dbReference>
<dbReference type="PROSITE" id="PS50082">
    <property type="entry name" value="WD_REPEATS_2"/>
    <property type="match status" value="1"/>
</dbReference>
<feature type="compositionally biased region" description="Acidic residues" evidence="8">
    <location>
        <begin position="2666"/>
        <end position="2676"/>
    </location>
</feature>
<dbReference type="Gene3D" id="1.10.1540.10">
    <property type="entry name" value="BEACH domain"/>
    <property type="match status" value="1"/>
</dbReference>
<organism evidence="11 12">
    <name type="scientific">Klebsormidium nitens</name>
    <name type="common">Green alga</name>
    <name type="synonym">Ulothrix nitens</name>
    <dbReference type="NCBI Taxonomy" id="105231"/>
    <lineage>
        <taxon>Eukaryota</taxon>
        <taxon>Viridiplantae</taxon>
        <taxon>Streptophyta</taxon>
        <taxon>Klebsormidiophyceae</taxon>
        <taxon>Klebsormidiales</taxon>
        <taxon>Klebsormidiaceae</taxon>
        <taxon>Klebsormidium</taxon>
    </lineage>
</organism>
<dbReference type="InterPro" id="IPR000409">
    <property type="entry name" value="BEACH_dom"/>
</dbReference>
<dbReference type="PANTHER" id="PTHR46108">
    <property type="entry name" value="BLUE CHEESE"/>
    <property type="match status" value="1"/>
</dbReference>
<dbReference type="Pfam" id="PF01363">
    <property type="entry name" value="FYVE"/>
    <property type="match status" value="1"/>
</dbReference>
<dbReference type="SUPFAM" id="SSF50978">
    <property type="entry name" value="WD40 repeat-like"/>
    <property type="match status" value="1"/>
</dbReference>
<dbReference type="InterPro" id="IPR011011">
    <property type="entry name" value="Znf_FYVE_PHD"/>
</dbReference>
<feature type="compositionally biased region" description="Acidic residues" evidence="8">
    <location>
        <begin position="2597"/>
        <end position="2608"/>
    </location>
</feature>
<evidence type="ECO:0000259" key="10">
    <source>
        <dbReference type="PROSITE" id="PS50197"/>
    </source>
</evidence>
<feature type="region of interest" description="Disordered" evidence="8">
    <location>
        <begin position="1835"/>
        <end position="1867"/>
    </location>
</feature>
<evidence type="ECO:0000256" key="4">
    <source>
        <dbReference type="ARBA" id="ARBA00022771"/>
    </source>
</evidence>
<dbReference type="GO" id="GO:0008270">
    <property type="term" value="F:zinc ion binding"/>
    <property type="evidence" value="ECO:0007669"/>
    <property type="project" value="UniProtKB-KW"/>
</dbReference>
<feature type="region of interest" description="Disordered" evidence="8">
    <location>
        <begin position="292"/>
        <end position="314"/>
    </location>
</feature>
<dbReference type="FunFam" id="1.10.1540.10:FF:000002">
    <property type="entry name" value="WD repeat and FYVE domain containing 3"/>
    <property type="match status" value="1"/>
</dbReference>
<keyword evidence="12" id="KW-1185">Reference proteome</keyword>
<feature type="region of interest" description="Disordered" evidence="8">
    <location>
        <begin position="2529"/>
        <end position="2550"/>
    </location>
</feature>
<feature type="domain" description="BEACH" evidence="10">
    <location>
        <begin position="2867"/>
        <end position="3158"/>
    </location>
</feature>
<feature type="compositionally biased region" description="Low complexity" evidence="8">
    <location>
        <begin position="2609"/>
        <end position="2620"/>
    </location>
</feature>
<evidence type="ECO:0000256" key="3">
    <source>
        <dbReference type="ARBA" id="ARBA00022737"/>
    </source>
</evidence>
<accession>A0A0U9HMD3</accession>
<keyword evidence="5" id="KW-0862">Zinc</keyword>
<evidence type="ECO:0000256" key="7">
    <source>
        <dbReference type="PROSITE-ProRule" id="PRU00221"/>
    </source>
</evidence>
<dbReference type="STRING" id="105231.A0A0U9HMD3"/>
<feature type="compositionally biased region" description="Polar residues" evidence="8">
    <location>
        <begin position="1856"/>
        <end position="1865"/>
    </location>
</feature>
<feature type="region of interest" description="Disordered" evidence="8">
    <location>
        <begin position="897"/>
        <end position="954"/>
    </location>
</feature>
<dbReference type="InterPro" id="IPR051944">
    <property type="entry name" value="BEACH_domain_protein"/>
</dbReference>
<dbReference type="SMART" id="SM01026">
    <property type="entry name" value="Beach"/>
    <property type="match status" value="1"/>
</dbReference>
<dbReference type="SUPFAM" id="SSF57903">
    <property type="entry name" value="FYVE/PHD zinc finger"/>
    <property type="match status" value="1"/>
</dbReference>
<dbReference type="InterPro" id="IPR000306">
    <property type="entry name" value="Znf_FYVE"/>
</dbReference>
<dbReference type="InterPro" id="IPR036322">
    <property type="entry name" value="WD40_repeat_dom_sf"/>
</dbReference>
<protein>
    <submittedName>
        <fullName evidence="11">Uncharacterized protein</fullName>
    </submittedName>
</protein>
<keyword evidence="3" id="KW-0677">Repeat</keyword>
<dbReference type="Gene3D" id="3.30.40.10">
    <property type="entry name" value="Zinc/RING finger domain, C3HC4 (zinc finger)"/>
    <property type="match status" value="1"/>
</dbReference>
<dbReference type="PANTHER" id="PTHR46108:SF4">
    <property type="entry name" value="BLUE CHEESE"/>
    <property type="match status" value="1"/>
</dbReference>
<keyword evidence="1 7" id="KW-0853">WD repeat</keyword>
<dbReference type="InterPro" id="IPR036372">
    <property type="entry name" value="BEACH_dom_sf"/>
</dbReference>
<evidence type="ECO:0000256" key="8">
    <source>
        <dbReference type="SAM" id="MobiDB-lite"/>
    </source>
</evidence>
<dbReference type="InterPro" id="IPR015943">
    <property type="entry name" value="WD40/YVTN_repeat-like_dom_sf"/>
</dbReference>
<feature type="domain" description="FYVE-type" evidence="9">
    <location>
        <begin position="3589"/>
        <end position="3649"/>
    </location>
</feature>
<evidence type="ECO:0000259" key="9">
    <source>
        <dbReference type="PROSITE" id="PS50178"/>
    </source>
</evidence>
<dbReference type="SMART" id="SM00064">
    <property type="entry name" value="FYVE"/>
    <property type="match status" value="1"/>
</dbReference>
<feature type="compositionally biased region" description="Basic and acidic residues" evidence="8">
    <location>
        <begin position="897"/>
        <end position="911"/>
    </location>
</feature>
<feature type="compositionally biased region" description="Low complexity" evidence="8">
    <location>
        <begin position="2645"/>
        <end position="2659"/>
    </location>
</feature>
<feature type="region of interest" description="Disordered" evidence="8">
    <location>
        <begin position="2768"/>
        <end position="2793"/>
    </location>
</feature>
<feature type="region of interest" description="Disordered" evidence="8">
    <location>
        <begin position="3658"/>
        <end position="3700"/>
    </location>
</feature>
<evidence type="ECO:0000256" key="2">
    <source>
        <dbReference type="ARBA" id="ARBA00022723"/>
    </source>
</evidence>
<dbReference type="OMA" id="RWSANLD"/>
<feature type="region of interest" description="Disordered" evidence="8">
    <location>
        <begin position="3489"/>
        <end position="3532"/>
    </location>
</feature>